<proteinExistence type="predicted"/>
<gene>
    <name evidence="1" type="ORF">LSO58_11850</name>
</gene>
<sequence>MGKDILDKIELMIETINKIHADFSQDYFEIGHIEKFNLSKMISRVPY</sequence>
<dbReference type="EMBL" id="CP089044">
    <property type="protein sequence ID" value="UYF74533.1"/>
    <property type="molecule type" value="Genomic_DNA"/>
</dbReference>
<evidence type="ECO:0000313" key="1">
    <source>
        <dbReference type="EMBL" id="UYF74533.1"/>
    </source>
</evidence>
<reference evidence="1" key="1">
    <citation type="journal article" date="2022" name="J Glob Antimicrob Resist">
        <title>Comparative analysis of IMP-4- and OXA-58-containing plasmids of three carbapenemase-producing Acinetobacter ursingii strains in the Netherlands.</title>
        <authorList>
            <person name="Hendrickx A.P.A."/>
            <person name="Schade R.P."/>
            <person name="Landman F."/>
            <person name="Bosch T."/>
            <person name="Schouls L.M."/>
            <person name="van Dijk K."/>
        </authorList>
    </citation>
    <scope>NUCLEOTIDE SEQUENCE</scope>
    <source>
        <strain evidence="1">RIVM_C010761</strain>
    </source>
</reference>
<evidence type="ECO:0000313" key="2">
    <source>
        <dbReference type="Proteomes" id="UP001164081"/>
    </source>
</evidence>
<dbReference type="Proteomes" id="UP001164081">
    <property type="component" value="Chromosome"/>
</dbReference>
<dbReference type="RefSeq" id="WP_004990274.1">
    <property type="nucleotide sequence ID" value="NZ_AP018824.1"/>
</dbReference>
<protein>
    <submittedName>
        <fullName evidence="1">Uncharacterized protein</fullName>
    </submittedName>
</protein>
<name>A0A3G9FWX1_9GAMM</name>
<organism evidence="1 2">
    <name type="scientific">Acinetobacter ursingii</name>
    <dbReference type="NCBI Taxonomy" id="108980"/>
    <lineage>
        <taxon>Bacteria</taxon>
        <taxon>Pseudomonadati</taxon>
        <taxon>Pseudomonadota</taxon>
        <taxon>Gammaproteobacteria</taxon>
        <taxon>Moraxellales</taxon>
        <taxon>Moraxellaceae</taxon>
        <taxon>Acinetobacter</taxon>
    </lineage>
</organism>
<dbReference type="AlphaFoldDB" id="A0A3G9FWX1"/>
<accession>A0A3G9FWX1</accession>